<dbReference type="PANTHER" id="PTHR17178">
    <property type="entry name" value="SECRETORY GRANULE PROTEOGLYCAN CORE PROTEIN"/>
    <property type="match status" value="1"/>
</dbReference>
<evidence type="ECO:0000313" key="4">
    <source>
        <dbReference type="EMBL" id="KAK7754647.1"/>
    </source>
</evidence>
<protein>
    <recommendedName>
        <fullName evidence="2 3">EGF-like domain-containing protein</fullName>
    </recommendedName>
</protein>
<dbReference type="Gene3D" id="2.10.25.10">
    <property type="entry name" value="Laminin"/>
    <property type="match status" value="1"/>
</dbReference>
<feature type="compositionally biased region" description="Low complexity" evidence="1">
    <location>
        <begin position="268"/>
        <end position="298"/>
    </location>
</feature>
<dbReference type="PROSITE" id="PS01186">
    <property type="entry name" value="EGF_2"/>
    <property type="match status" value="1"/>
</dbReference>
<keyword evidence="5" id="KW-1185">Reference proteome</keyword>
<reference evidence="4 5" key="1">
    <citation type="submission" date="2024-02" db="EMBL/GenBank/DDBJ databases">
        <title>De novo assembly and annotation of 12 fungi associated with fruit tree decline syndrome in Ontario, Canada.</title>
        <authorList>
            <person name="Sulman M."/>
            <person name="Ellouze W."/>
            <person name="Ilyukhin E."/>
        </authorList>
    </citation>
    <scope>NUCLEOTIDE SEQUENCE [LARGE SCALE GENOMIC DNA]</scope>
    <source>
        <strain evidence="4 5">M11/M66-122</strain>
    </source>
</reference>
<evidence type="ECO:0000259" key="2">
    <source>
        <dbReference type="PROSITE" id="PS00022"/>
    </source>
</evidence>
<dbReference type="Proteomes" id="UP001320420">
    <property type="component" value="Unassembled WGS sequence"/>
</dbReference>
<evidence type="ECO:0000313" key="5">
    <source>
        <dbReference type="Proteomes" id="UP001320420"/>
    </source>
</evidence>
<sequence length="383" mass="40432">MSGFRRPPRLDIDAVRDAEARGSLTSLPDLIRRATRLASMIDKGRRPTSQFNELDFPEAMYARNRNRDTYDNVPAEPATEDCKDQLTCANGGTVVITQGKCMCICSVGFIGPTCTLPSAQGCTTTSIETPDSTINDATVGQAIPRLLENARTNFSIPLSATELTAKFNSANLSCNTQNALVTFDGQALRLQNNLVNSDVGIGADLVEADITTVLPDSDLTITISNPAITNGADLVVSTFSSEPTFSGSVSTVLDTTLSPPYQKETGYPTTKVPTLTPTPTTSSTVGPSSTTATPQPTNTFTVNDEMIDFARAAVLFIFQQETLSDAATAQTSLQKFITSVDSDTTGTTAEKAANLTIGGTNTIDLVNLFLDLGGDRVGGGPSS</sequence>
<dbReference type="AlphaFoldDB" id="A0AAN9UWM0"/>
<organism evidence="4 5">
    <name type="scientific">Diatrype stigma</name>
    <dbReference type="NCBI Taxonomy" id="117547"/>
    <lineage>
        <taxon>Eukaryota</taxon>
        <taxon>Fungi</taxon>
        <taxon>Dikarya</taxon>
        <taxon>Ascomycota</taxon>
        <taxon>Pezizomycotina</taxon>
        <taxon>Sordariomycetes</taxon>
        <taxon>Xylariomycetidae</taxon>
        <taxon>Xylariales</taxon>
        <taxon>Diatrypaceae</taxon>
        <taxon>Diatrype</taxon>
    </lineage>
</organism>
<dbReference type="InterPro" id="IPR000742">
    <property type="entry name" value="EGF"/>
</dbReference>
<dbReference type="EMBL" id="JAKJXP020000019">
    <property type="protein sequence ID" value="KAK7754647.1"/>
    <property type="molecule type" value="Genomic_DNA"/>
</dbReference>
<dbReference type="PROSITE" id="PS00022">
    <property type="entry name" value="EGF_1"/>
    <property type="match status" value="1"/>
</dbReference>
<proteinExistence type="predicted"/>
<gene>
    <name evidence="4" type="ORF">SLS62_003431</name>
</gene>
<comment type="caution">
    <text evidence="4">The sequence shown here is derived from an EMBL/GenBank/DDBJ whole genome shotgun (WGS) entry which is preliminary data.</text>
</comment>
<dbReference type="PANTHER" id="PTHR17178:SF0">
    <property type="entry name" value="SERGLYCIN"/>
    <property type="match status" value="1"/>
</dbReference>
<feature type="domain" description="EGF-like" evidence="2 3">
    <location>
        <begin position="103"/>
        <end position="114"/>
    </location>
</feature>
<evidence type="ECO:0000256" key="1">
    <source>
        <dbReference type="SAM" id="MobiDB-lite"/>
    </source>
</evidence>
<feature type="region of interest" description="Disordered" evidence="1">
    <location>
        <begin position="260"/>
        <end position="298"/>
    </location>
</feature>
<evidence type="ECO:0000259" key="3">
    <source>
        <dbReference type="PROSITE" id="PS01186"/>
    </source>
</evidence>
<accession>A0AAN9UWM0</accession>
<name>A0AAN9UWM0_9PEZI</name>